<dbReference type="EMBL" id="QLMA01000001">
    <property type="protein sequence ID" value="RAJ88024.1"/>
    <property type="molecule type" value="Genomic_DNA"/>
</dbReference>
<dbReference type="Pfam" id="PF00293">
    <property type="entry name" value="NUDIX"/>
    <property type="match status" value="1"/>
</dbReference>
<dbReference type="AlphaFoldDB" id="A0A327WJQ9"/>
<dbReference type="Gene3D" id="1.10.10.10">
    <property type="entry name" value="Winged helix-like DNA-binding domain superfamily/Winged helix DNA-binding domain"/>
    <property type="match status" value="1"/>
</dbReference>
<dbReference type="SUPFAM" id="SSF55811">
    <property type="entry name" value="Nudix"/>
    <property type="match status" value="1"/>
</dbReference>
<dbReference type="InterPro" id="IPR015797">
    <property type="entry name" value="NUDIX_hydrolase-like_dom_sf"/>
</dbReference>
<reference evidence="2 3" key="1">
    <citation type="submission" date="2018-06" db="EMBL/GenBank/DDBJ databases">
        <title>Genomic Encyclopedia of Archaeal and Bacterial Type Strains, Phase II (KMG-II): from individual species to whole genera.</title>
        <authorList>
            <person name="Goeker M."/>
        </authorList>
    </citation>
    <scope>NUCLEOTIDE SEQUENCE [LARGE SCALE GENOMIC DNA]</scope>
    <source>
        <strain evidence="2 3">DSM 29821</strain>
    </source>
</reference>
<dbReference type="PROSITE" id="PS51462">
    <property type="entry name" value="NUDIX"/>
    <property type="match status" value="1"/>
</dbReference>
<gene>
    <name evidence="2" type="ORF">CLV59_101789</name>
</gene>
<evidence type="ECO:0000313" key="2">
    <source>
        <dbReference type="EMBL" id="RAJ88024.1"/>
    </source>
</evidence>
<evidence type="ECO:0000259" key="1">
    <source>
        <dbReference type="PROSITE" id="PS51462"/>
    </source>
</evidence>
<dbReference type="Pfam" id="PF21906">
    <property type="entry name" value="WHD_NrtR"/>
    <property type="match status" value="1"/>
</dbReference>
<dbReference type="PANTHER" id="PTHR43736:SF4">
    <property type="entry name" value="SLR1690 PROTEIN"/>
    <property type="match status" value="1"/>
</dbReference>
<dbReference type="PANTHER" id="PTHR43736">
    <property type="entry name" value="ADP-RIBOSE PYROPHOSPHATASE"/>
    <property type="match status" value="1"/>
</dbReference>
<accession>A0A327WJQ9</accession>
<sequence>MQRGICFLLDAVMKKYSKQSRMLLAVDCIIFGFDGQELKLLLIQRGFEPRKGEWSLVGGFVNADESADTAAARILSKLSGLDGVYMEQLHTFSAPHRDTVERTVSVAYTALIDIQKLKQQLHEDFHAVWFPINHHPALIFDHQQMVDKAKEVLRYKAALHPLLLELMPAKFTIPQLQQLYESVYHQTFDKGNFSRKILSTKLLVKLTDKDKLSSKKGAYYYKVDRKRYEASKQAALHFMPGDSQ</sequence>
<organism evidence="2 3">
    <name type="scientific">Chitinophaga dinghuensis</name>
    <dbReference type="NCBI Taxonomy" id="1539050"/>
    <lineage>
        <taxon>Bacteria</taxon>
        <taxon>Pseudomonadati</taxon>
        <taxon>Bacteroidota</taxon>
        <taxon>Chitinophagia</taxon>
        <taxon>Chitinophagales</taxon>
        <taxon>Chitinophagaceae</taxon>
        <taxon>Chitinophaga</taxon>
    </lineage>
</organism>
<evidence type="ECO:0000313" key="3">
    <source>
        <dbReference type="Proteomes" id="UP000249819"/>
    </source>
</evidence>
<dbReference type="InterPro" id="IPR054105">
    <property type="entry name" value="WHD_NrtR"/>
</dbReference>
<dbReference type="Proteomes" id="UP000249819">
    <property type="component" value="Unassembled WGS sequence"/>
</dbReference>
<dbReference type="Gene3D" id="3.90.79.10">
    <property type="entry name" value="Nucleoside Triphosphate Pyrophosphohydrolase"/>
    <property type="match status" value="1"/>
</dbReference>
<dbReference type="InterPro" id="IPR036388">
    <property type="entry name" value="WH-like_DNA-bd_sf"/>
</dbReference>
<dbReference type="SUPFAM" id="SSF46785">
    <property type="entry name" value="Winged helix' DNA-binding domain"/>
    <property type="match status" value="1"/>
</dbReference>
<feature type="domain" description="Nudix hydrolase" evidence="1">
    <location>
        <begin position="21"/>
        <end position="154"/>
    </location>
</feature>
<dbReference type="InterPro" id="IPR036390">
    <property type="entry name" value="WH_DNA-bd_sf"/>
</dbReference>
<comment type="caution">
    <text evidence="2">The sequence shown here is derived from an EMBL/GenBank/DDBJ whole genome shotgun (WGS) entry which is preliminary data.</text>
</comment>
<dbReference type="InterPro" id="IPR000086">
    <property type="entry name" value="NUDIX_hydrolase_dom"/>
</dbReference>
<protein>
    <submittedName>
        <fullName evidence="2">ADP-ribose pyrophosphatase YjhB (NUDIX family)</fullName>
    </submittedName>
</protein>
<keyword evidence="3" id="KW-1185">Reference proteome</keyword>
<name>A0A327WJQ9_9BACT</name>
<dbReference type="CDD" id="cd18873">
    <property type="entry name" value="NUDIX_NadM_like"/>
    <property type="match status" value="1"/>
</dbReference>
<proteinExistence type="predicted"/>